<feature type="transmembrane region" description="Helical" evidence="6">
    <location>
        <begin position="434"/>
        <end position="454"/>
    </location>
</feature>
<keyword evidence="9" id="KW-1185">Reference proteome</keyword>
<protein>
    <submittedName>
        <fullName evidence="8">Cytochrome c biogenesis protein</fullName>
    </submittedName>
</protein>
<proteinExistence type="predicted"/>
<evidence type="ECO:0000256" key="6">
    <source>
        <dbReference type="SAM" id="Phobius"/>
    </source>
</evidence>
<keyword evidence="4 6" id="KW-1133">Transmembrane helix</keyword>
<dbReference type="RefSeq" id="WP_222842348.1">
    <property type="nucleotide sequence ID" value="NZ_FNQV01000003.1"/>
</dbReference>
<evidence type="ECO:0000259" key="7">
    <source>
        <dbReference type="Pfam" id="PF05140"/>
    </source>
</evidence>
<gene>
    <name evidence="8" type="ORF">SAMN02910418_00647</name>
</gene>
<dbReference type="Proteomes" id="UP000199288">
    <property type="component" value="Unassembled WGS sequence"/>
</dbReference>
<accession>A0A1H3XB04</accession>
<feature type="domain" description="ResB-like" evidence="7">
    <location>
        <begin position="18"/>
        <end position="490"/>
    </location>
</feature>
<sequence length="506" mass="55535">MSEVVSWFRWSWRQLTSMRVAIFLLLALALAAMPGSLVPQRAQNPEKVAEFLETYPRLGPVLDTLGFFNVYSSVWFSAIYLLLFISLIGCILPRTRELYRSLTSPPVRIPSRLSRFESYRRIEVSESDDVIAGLAKRLKGRYRVKRFDDGLSAERGHLKEIGNLLFHYALVGILVSFAWGQLATYRGQAIVIEGRGFANALVDYDSFESGAWFSESDLRPFSFTLDAFASSFAPSGRPESFRADVTVREPDASGAMAERREVITPNHPIEAGDTAITLSGNGFAPIIRVTDAEGKVAFDGPVPFIPQDAAYTSRGVIKVPDVSKGLDQIGFSGIFMPAAGQSDGTWASAHPSLIQPLLVLDVWHGNLGLDEGIPRNAYELHTDELTQVSDDTGTPYAIQLAPGQTAEIPGGLGTIEFRDLTRFGSFDVRHDPSLMWLLISTVSAIGGLCISLFVPRRRLWVRTSTLAGTTVIEAAALSRGDDAGLDGELDWLLAELPAPDPRHEEN</sequence>
<evidence type="ECO:0000256" key="2">
    <source>
        <dbReference type="ARBA" id="ARBA00022692"/>
    </source>
</evidence>
<dbReference type="InterPro" id="IPR023494">
    <property type="entry name" value="Cyt_c_bgen_Ccs1/CcsB/ResB"/>
</dbReference>
<dbReference type="InterPro" id="IPR007816">
    <property type="entry name" value="ResB-like_domain"/>
</dbReference>
<evidence type="ECO:0000256" key="1">
    <source>
        <dbReference type="ARBA" id="ARBA00004141"/>
    </source>
</evidence>
<dbReference type="GO" id="GO:0016020">
    <property type="term" value="C:membrane"/>
    <property type="evidence" value="ECO:0007669"/>
    <property type="project" value="UniProtKB-SubCell"/>
</dbReference>
<evidence type="ECO:0000313" key="8">
    <source>
        <dbReference type="EMBL" id="SDZ95802.1"/>
    </source>
</evidence>
<keyword evidence="5 6" id="KW-0472">Membrane</keyword>
<organism evidence="8 9">
    <name type="scientific">Bowdeniella nasicola</name>
    <dbReference type="NCBI Taxonomy" id="208480"/>
    <lineage>
        <taxon>Bacteria</taxon>
        <taxon>Bacillati</taxon>
        <taxon>Actinomycetota</taxon>
        <taxon>Actinomycetes</taxon>
        <taxon>Actinomycetales</taxon>
        <taxon>Actinomycetaceae</taxon>
        <taxon>Bowdeniella</taxon>
    </lineage>
</organism>
<evidence type="ECO:0000256" key="3">
    <source>
        <dbReference type="ARBA" id="ARBA00022748"/>
    </source>
</evidence>
<evidence type="ECO:0000256" key="5">
    <source>
        <dbReference type="ARBA" id="ARBA00023136"/>
    </source>
</evidence>
<dbReference type="EMBL" id="FNQV01000003">
    <property type="protein sequence ID" value="SDZ95802.1"/>
    <property type="molecule type" value="Genomic_DNA"/>
</dbReference>
<evidence type="ECO:0000313" key="9">
    <source>
        <dbReference type="Proteomes" id="UP000199288"/>
    </source>
</evidence>
<evidence type="ECO:0000256" key="4">
    <source>
        <dbReference type="ARBA" id="ARBA00022989"/>
    </source>
</evidence>
<keyword evidence="2 6" id="KW-0812">Transmembrane</keyword>
<feature type="transmembrane region" description="Helical" evidence="6">
    <location>
        <begin position="164"/>
        <end position="182"/>
    </location>
</feature>
<comment type="subcellular location">
    <subcellularLocation>
        <location evidence="1">Membrane</location>
        <topology evidence="1">Multi-pass membrane protein</topology>
    </subcellularLocation>
</comment>
<feature type="transmembrane region" description="Helical" evidence="6">
    <location>
        <begin position="70"/>
        <end position="92"/>
    </location>
</feature>
<keyword evidence="3" id="KW-0201">Cytochrome c-type biogenesis</keyword>
<name>A0A1H3XB04_9ACTO</name>
<dbReference type="PANTHER" id="PTHR31566:SF0">
    <property type="entry name" value="CYTOCHROME C BIOGENESIS PROTEIN CCS1, CHLOROPLASTIC"/>
    <property type="match status" value="1"/>
</dbReference>
<reference evidence="9" key="1">
    <citation type="submission" date="2016-10" db="EMBL/GenBank/DDBJ databases">
        <authorList>
            <person name="Varghese N."/>
            <person name="Submissions S."/>
        </authorList>
    </citation>
    <scope>NUCLEOTIDE SEQUENCE [LARGE SCALE GENOMIC DNA]</scope>
    <source>
        <strain evidence="9">KPR-1</strain>
    </source>
</reference>
<dbReference type="PANTHER" id="PTHR31566">
    <property type="entry name" value="CYTOCHROME C BIOGENESIS PROTEIN CCS1, CHLOROPLASTIC"/>
    <property type="match status" value="1"/>
</dbReference>
<dbReference type="AlphaFoldDB" id="A0A1H3XB04"/>
<dbReference type="GO" id="GO:0017004">
    <property type="term" value="P:cytochrome complex assembly"/>
    <property type="evidence" value="ECO:0007669"/>
    <property type="project" value="UniProtKB-KW"/>
</dbReference>
<dbReference type="Pfam" id="PF05140">
    <property type="entry name" value="ResB"/>
    <property type="match status" value="1"/>
</dbReference>